<protein>
    <submittedName>
        <fullName evidence="2">Uncharacterized protein</fullName>
    </submittedName>
</protein>
<accession>A0A0R7EZ08</accession>
<dbReference type="EMBL" id="KP296186">
    <property type="protein sequence ID" value="AKN80796.1"/>
    <property type="molecule type" value="Genomic_DNA"/>
</dbReference>
<feature type="compositionally biased region" description="Basic and acidic residues" evidence="1">
    <location>
        <begin position="61"/>
        <end position="78"/>
    </location>
</feature>
<keyword evidence="3" id="KW-1185">Reference proteome</keyword>
<dbReference type="Proteomes" id="UP000203433">
    <property type="component" value="Segment"/>
</dbReference>
<name>A0A0R7EZ08_9BBAC</name>
<dbReference type="KEGG" id="vg:26374002"/>
<reference evidence="2 3" key="1">
    <citation type="journal article" date="2015" name="J. Virol.">
        <title>A betabaculovirus-encoded gp64 homolog is a functional envelope fusion protein.</title>
        <authorList>
            <person name="Ardisson-Araujo D.M."/>
            <person name="Melo F.L."/>
            <person name="Clem R.J."/>
            <person name="Wolff J.L."/>
            <person name="Ribeiro B.M."/>
        </authorList>
    </citation>
    <scope>NUCLEOTIDE SEQUENCE [LARGE SCALE GENOMIC DNA]</scope>
    <source>
        <strain evidence="2 3">Parana-2009</strain>
    </source>
</reference>
<organism evidence="2 3">
    <name type="scientific">Diatraea saccharalis granulovirus</name>
    <dbReference type="NCBI Taxonomy" id="1675862"/>
    <lineage>
        <taxon>Viruses</taxon>
        <taxon>Viruses incertae sedis</taxon>
        <taxon>Naldaviricetes</taxon>
        <taxon>Lefavirales</taxon>
        <taxon>Baculoviridae</taxon>
        <taxon>Betabaculovirus</taxon>
        <taxon>Betabaculovirus disaccharalis</taxon>
    </lineage>
</organism>
<evidence type="ECO:0000256" key="1">
    <source>
        <dbReference type="SAM" id="MobiDB-lite"/>
    </source>
</evidence>
<evidence type="ECO:0000313" key="3">
    <source>
        <dbReference type="Proteomes" id="UP000203433"/>
    </source>
</evidence>
<proteinExistence type="predicted"/>
<feature type="region of interest" description="Disordered" evidence="1">
    <location>
        <begin position="58"/>
        <end position="139"/>
    </location>
</feature>
<dbReference type="RefSeq" id="YP_009182254.1">
    <property type="nucleotide sequence ID" value="NC_028491.1"/>
</dbReference>
<dbReference type="GeneID" id="26374002"/>
<dbReference type="OrthoDB" id="27309at10239"/>
<sequence>MSSLRELYHEILKTQQDIAITYSRVVGVENELKKKLSEDNRTKNIDERLNELQQQISDMLEMLKEKKDDNDEHKKDEEDKKDDDDEHKKVDDNKKDDKKADDNDEHKKADDNEHKDDVDEHKEHVGEDVVDSINKLQHT</sequence>
<gene>
    <name evidence="2" type="primary">ORF-56</name>
</gene>
<evidence type="ECO:0000313" key="2">
    <source>
        <dbReference type="EMBL" id="AKN80796.1"/>
    </source>
</evidence>
<feature type="compositionally biased region" description="Basic and acidic residues" evidence="1">
    <location>
        <begin position="86"/>
        <end position="127"/>
    </location>
</feature>